<comment type="caution">
    <text evidence="3">The sequence shown here is derived from an EMBL/GenBank/DDBJ whole genome shotgun (WGS) entry which is preliminary data.</text>
</comment>
<dbReference type="EMBL" id="BARU01009119">
    <property type="protein sequence ID" value="GAH32993.1"/>
    <property type="molecule type" value="Genomic_DNA"/>
</dbReference>
<evidence type="ECO:0000256" key="1">
    <source>
        <dbReference type="SAM" id="MobiDB-lite"/>
    </source>
</evidence>
<keyword evidence="2" id="KW-0812">Transmembrane</keyword>
<name>X1GJ43_9ZZZZ</name>
<keyword evidence="2" id="KW-1133">Transmembrane helix</keyword>
<feature type="non-terminal residue" evidence="3">
    <location>
        <position position="344"/>
    </location>
</feature>
<sequence>PITMIKEELPTLMMKKKRKLWPIIAISAAAVLMVAAVGSYFLYQKTGEIPFLSGIFKGIKAEEPPLSPPPEAVIPGSIEDKLNRTREIFDKEDYAETIRLAEAVLAEDAENIRAQEYLSEAKSKMGEVLVAQTPGTEEIKSETPSLSQDKKPEPPQTRVIIPGSTEDKLNRAKESLEKGDYDGTIRFAEEVIAKYPKNQAAQDYITKAKNEIMIAQILETGISSYKNRDYRQCLQEMEKILELDKDHKEAKRYWSLADKTIYEANSIQEIRQIIESLRKAEEEKDLPAILYYVGSPDLQSIKRSDTMDIFNYYDDIMSIVDKTSISIRFRDRRHAEVKFSNFST</sequence>
<dbReference type="SUPFAM" id="SSF48452">
    <property type="entry name" value="TPR-like"/>
    <property type="match status" value="1"/>
</dbReference>
<reference evidence="3" key="1">
    <citation type="journal article" date="2014" name="Front. Microbiol.">
        <title>High frequency of phylogenetically diverse reductive dehalogenase-homologous genes in deep subseafloor sedimentary metagenomes.</title>
        <authorList>
            <person name="Kawai M."/>
            <person name="Futagami T."/>
            <person name="Toyoda A."/>
            <person name="Takaki Y."/>
            <person name="Nishi S."/>
            <person name="Hori S."/>
            <person name="Arai W."/>
            <person name="Tsubouchi T."/>
            <person name="Morono Y."/>
            <person name="Uchiyama I."/>
            <person name="Ito T."/>
            <person name="Fujiyama A."/>
            <person name="Inagaki F."/>
            <person name="Takami H."/>
        </authorList>
    </citation>
    <scope>NUCLEOTIDE SEQUENCE</scope>
    <source>
        <strain evidence="3">Expedition CK06-06</strain>
    </source>
</reference>
<dbReference type="InterPro" id="IPR011990">
    <property type="entry name" value="TPR-like_helical_dom_sf"/>
</dbReference>
<evidence type="ECO:0000313" key="3">
    <source>
        <dbReference type="EMBL" id="GAH32993.1"/>
    </source>
</evidence>
<evidence type="ECO:0000256" key="2">
    <source>
        <dbReference type="SAM" id="Phobius"/>
    </source>
</evidence>
<feature type="transmembrane region" description="Helical" evidence="2">
    <location>
        <begin position="20"/>
        <end position="43"/>
    </location>
</feature>
<organism evidence="3">
    <name type="scientific">marine sediment metagenome</name>
    <dbReference type="NCBI Taxonomy" id="412755"/>
    <lineage>
        <taxon>unclassified sequences</taxon>
        <taxon>metagenomes</taxon>
        <taxon>ecological metagenomes</taxon>
    </lineage>
</organism>
<gene>
    <name evidence="3" type="ORF">S03H2_17648</name>
</gene>
<dbReference type="AlphaFoldDB" id="X1GJ43"/>
<protein>
    <submittedName>
        <fullName evidence="3">Uncharacterized protein</fullName>
    </submittedName>
</protein>
<dbReference type="Gene3D" id="1.25.40.10">
    <property type="entry name" value="Tetratricopeptide repeat domain"/>
    <property type="match status" value="1"/>
</dbReference>
<proteinExistence type="predicted"/>
<feature type="non-terminal residue" evidence="3">
    <location>
        <position position="1"/>
    </location>
</feature>
<keyword evidence="2" id="KW-0472">Membrane</keyword>
<accession>X1GJ43</accession>
<feature type="region of interest" description="Disordered" evidence="1">
    <location>
        <begin position="133"/>
        <end position="157"/>
    </location>
</feature>